<dbReference type="EnsemblMetazoa" id="ASIC004906-RA">
    <property type="protein sequence ID" value="ASIC004906-PA"/>
    <property type="gene ID" value="ASIC004906"/>
</dbReference>
<dbReference type="AlphaFoldDB" id="A0A084VI72"/>
<evidence type="ECO:0000313" key="4">
    <source>
        <dbReference type="Proteomes" id="UP000030765"/>
    </source>
</evidence>
<evidence type="ECO:0000313" key="3">
    <source>
        <dbReference type="EnsemblMetazoa" id="ASIC004906-PA"/>
    </source>
</evidence>
<dbReference type="Proteomes" id="UP000030765">
    <property type="component" value="Unassembled WGS sequence"/>
</dbReference>
<feature type="region of interest" description="Disordered" evidence="1">
    <location>
        <begin position="51"/>
        <end position="84"/>
    </location>
</feature>
<feature type="region of interest" description="Disordered" evidence="1">
    <location>
        <begin position="1"/>
        <end position="29"/>
    </location>
</feature>
<proteinExistence type="predicted"/>
<name>A0A084VI72_ANOSI</name>
<reference evidence="2 4" key="1">
    <citation type="journal article" date="2014" name="BMC Genomics">
        <title>Genome sequence of Anopheles sinensis provides insight into genetics basis of mosquito competence for malaria parasites.</title>
        <authorList>
            <person name="Zhou D."/>
            <person name="Zhang D."/>
            <person name="Ding G."/>
            <person name="Shi L."/>
            <person name="Hou Q."/>
            <person name="Ye Y."/>
            <person name="Xu Y."/>
            <person name="Zhou H."/>
            <person name="Xiong C."/>
            <person name="Li S."/>
            <person name="Yu J."/>
            <person name="Hong S."/>
            <person name="Yu X."/>
            <person name="Zou P."/>
            <person name="Chen C."/>
            <person name="Chang X."/>
            <person name="Wang W."/>
            <person name="Lv Y."/>
            <person name="Sun Y."/>
            <person name="Ma L."/>
            <person name="Shen B."/>
            <person name="Zhu C."/>
        </authorList>
    </citation>
    <scope>NUCLEOTIDE SEQUENCE [LARGE SCALE GENOMIC DNA]</scope>
</reference>
<evidence type="ECO:0000313" key="2">
    <source>
        <dbReference type="EMBL" id="KFB37666.1"/>
    </source>
</evidence>
<reference evidence="3" key="2">
    <citation type="submission" date="2020-05" db="UniProtKB">
        <authorList>
            <consortium name="EnsemblMetazoa"/>
        </authorList>
    </citation>
    <scope>IDENTIFICATION</scope>
</reference>
<gene>
    <name evidence="2" type="ORF">ZHAS_00004906</name>
</gene>
<dbReference type="EMBL" id="KE524850">
    <property type="protein sequence ID" value="KFB37666.1"/>
    <property type="molecule type" value="Genomic_DNA"/>
</dbReference>
<protein>
    <submittedName>
        <fullName evidence="2 3">Uncharacterized protein</fullName>
    </submittedName>
</protein>
<accession>A0A084VI72</accession>
<feature type="compositionally biased region" description="Basic and acidic residues" evidence="1">
    <location>
        <begin position="15"/>
        <end position="29"/>
    </location>
</feature>
<evidence type="ECO:0000256" key="1">
    <source>
        <dbReference type="SAM" id="MobiDB-lite"/>
    </source>
</evidence>
<dbReference type="EMBL" id="ATLV01013306">
    <property type="status" value="NOT_ANNOTATED_CDS"/>
    <property type="molecule type" value="Genomic_DNA"/>
</dbReference>
<dbReference type="VEuPathDB" id="VectorBase:ASIC004906"/>
<sequence>MDSDMDKNASSGDDPVGKLTDRTEPLAKDGSKRNIYEYMNTVVKVLNISSADHPEVPAESSLDGRDLHLDEKGPRDGNGIWMTR</sequence>
<organism evidence="2">
    <name type="scientific">Anopheles sinensis</name>
    <name type="common">Mosquito</name>
    <dbReference type="NCBI Taxonomy" id="74873"/>
    <lineage>
        <taxon>Eukaryota</taxon>
        <taxon>Metazoa</taxon>
        <taxon>Ecdysozoa</taxon>
        <taxon>Arthropoda</taxon>
        <taxon>Hexapoda</taxon>
        <taxon>Insecta</taxon>
        <taxon>Pterygota</taxon>
        <taxon>Neoptera</taxon>
        <taxon>Endopterygota</taxon>
        <taxon>Diptera</taxon>
        <taxon>Nematocera</taxon>
        <taxon>Culicoidea</taxon>
        <taxon>Culicidae</taxon>
        <taxon>Anophelinae</taxon>
        <taxon>Anopheles</taxon>
    </lineage>
</organism>
<keyword evidence="4" id="KW-1185">Reference proteome</keyword>
<feature type="compositionally biased region" description="Basic and acidic residues" evidence="1">
    <location>
        <begin position="52"/>
        <end position="75"/>
    </location>
</feature>